<evidence type="ECO:0000256" key="3">
    <source>
        <dbReference type="ARBA" id="ARBA00022801"/>
    </source>
</evidence>
<protein>
    <recommendedName>
        <fullName evidence="9">DNA 3'-5' helicase</fullName>
        <ecNumber evidence="9">5.6.2.4</ecNumber>
    </recommendedName>
    <alternativeName>
        <fullName evidence="10">DNA 3'-5' helicase II</fullName>
    </alternativeName>
</protein>
<dbReference type="CDD" id="cd17932">
    <property type="entry name" value="DEXQc_UvrD"/>
    <property type="match status" value="1"/>
</dbReference>
<keyword evidence="4 12" id="KW-0347">Helicase</keyword>
<keyword evidence="5 12" id="KW-0067">ATP-binding</keyword>
<evidence type="ECO:0000313" key="14">
    <source>
        <dbReference type="EMBL" id="KAA5542329.1"/>
    </source>
</evidence>
<dbReference type="InterPro" id="IPR027417">
    <property type="entry name" value="P-loop_NTPase"/>
</dbReference>
<feature type="domain" description="UvrD-like helicase ATP-binding" evidence="13">
    <location>
        <begin position="15"/>
        <end position="340"/>
    </location>
</feature>
<evidence type="ECO:0000256" key="5">
    <source>
        <dbReference type="ARBA" id="ARBA00022840"/>
    </source>
</evidence>
<evidence type="ECO:0000256" key="12">
    <source>
        <dbReference type="PROSITE-ProRule" id="PRU00560"/>
    </source>
</evidence>
<evidence type="ECO:0000256" key="9">
    <source>
        <dbReference type="ARBA" id="ARBA00034808"/>
    </source>
</evidence>
<feature type="binding site" evidence="12">
    <location>
        <begin position="36"/>
        <end position="43"/>
    </location>
    <ligand>
        <name>ATP</name>
        <dbReference type="ChEBI" id="CHEBI:30616"/>
    </ligand>
</feature>
<dbReference type="GO" id="GO:0043138">
    <property type="term" value="F:3'-5' DNA helicase activity"/>
    <property type="evidence" value="ECO:0007669"/>
    <property type="project" value="UniProtKB-EC"/>
</dbReference>
<dbReference type="InterPro" id="IPR014016">
    <property type="entry name" value="UvrD-like_ATP-bd"/>
</dbReference>
<dbReference type="RefSeq" id="WP_150090918.1">
    <property type="nucleotide sequence ID" value="NZ_VWSF01000018.1"/>
</dbReference>
<evidence type="ECO:0000256" key="2">
    <source>
        <dbReference type="ARBA" id="ARBA00022741"/>
    </source>
</evidence>
<evidence type="ECO:0000256" key="4">
    <source>
        <dbReference type="ARBA" id="ARBA00022806"/>
    </source>
</evidence>
<dbReference type="EMBL" id="VWSF01000018">
    <property type="protein sequence ID" value="KAA5542329.1"/>
    <property type="molecule type" value="Genomic_DNA"/>
</dbReference>
<keyword evidence="2 12" id="KW-0547">Nucleotide-binding</keyword>
<dbReference type="InterPro" id="IPR014017">
    <property type="entry name" value="DNA_helicase_UvrD-like_C"/>
</dbReference>
<evidence type="ECO:0000256" key="11">
    <source>
        <dbReference type="ARBA" id="ARBA00048988"/>
    </source>
</evidence>
<comment type="caution">
    <text evidence="14">The sequence shown here is derived from an EMBL/GenBank/DDBJ whole genome shotgun (WGS) entry which is preliminary data.</text>
</comment>
<keyword evidence="6" id="KW-0238">DNA-binding</keyword>
<dbReference type="Gene3D" id="1.10.10.160">
    <property type="match status" value="1"/>
</dbReference>
<dbReference type="Pfam" id="PF00580">
    <property type="entry name" value="UvrD-helicase"/>
    <property type="match status" value="1"/>
</dbReference>
<proteinExistence type="inferred from homology"/>
<organism evidence="14 15">
    <name type="scientific">Adhaeribacter rhizoryzae</name>
    <dbReference type="NCBI Taxonomy" id="2607907"/>
    <lineage>
        <taxon>Bacteria</taxon>
        <taxon>Pseudomonadati</taxon>
        <taxon>Bacteroidota</taxon>
        <taxon>Cytophagia</taxon>
        <taxon>Cytophagales</taxon>
        <taxon>Hymenobacteraceae</taxon>
        <taxon>Adhaeribacter</taxon>
    </lineage>
</organism>
<dbReference type="InterPro" id="IPR013986">
    <property type="entry name" value="DExx_box_DNA_helicase_dom_sf"/>
</dbReference>
<comment type="catalytic activity">
    <reaction evidence="8">
        <text>Couples ATP hydrolysis with the unwinding of duplex DNA by translocating in the 3'-5' direction.</text>
        <dbReference type="EC" id="5.6.2.4"/>
    </reaction>
</comment>
<dbReference type="GO" id="GO:0000725">
    <property type="term" value="P:recombinational repair"/>
    <property type="evidence" value="ECO:0007669"/>
    <property type="project" value="TreeGrafter"/>
</dbReference>
<evidence type="ECO:0000256" key="8">
    <source>
        <dbReference type="ARBA" id="ARBA00034617"/>
    </source>
</evidence>
<dbReference type="GO" id="GO:0005829">
    <property type="term" value="C:cytosol"/>
    <property type="evidence" value="ECO:0007669"/>
    <property type="project" value="TreeGrafter"/>
</dbReference>
<keyword evidence="3 12" id="KW-0378">Hydrolase</keyword>
<dbReference type="GO" id="GO:0003677">
    <property type="term" value="F:DNA binding"/>
    <property type="evidence" value="ECO:0007669"/>
    <property type="project" value="UniProtKB-KW"/>
</dbReference>
<dbReference type="AlphaFoldDB" id="A0A5M6D8T5"/>
<dbReference type="PROSITE" id="PS51198">
    <property type="entry name" value="UVRD_HELICASE_ATP_BIND"/>
    <property type="match status" value="1"/>
</dbReference>
<keyword evidence="15" id="KW-1185">Reference proteome</keyword>
<dbReference type="EC" id="5.6.2.4" evidence="9"/>
<dbReference type="GO" id="GO:0016887">
    <property type="term" value="F:ATP hydrolysis activity"/>
    <property type="evidence" value="ECO:0007669"/>
    <property type="project" value="RHEA"/>
</dbReference>
<comment type="catalytic activity">
    <reaction evidence="11">
        <text>ATP + H2O = ADP + phosphate + H(+)</text>
        <dbReference type="Rhea" id="RHEA:13065"/>
        <dbReference type="ChEBI" id="CHEBI:15377"/>
        <dbReference type="ChEBI" id="CHEBI:15378"/>
        <dbReference type="ChEBI" id="CHEBI:30616"/>
        <dbReference type="ChEBI" id="CHEBI:43474"/>
        <dbReference type="ChEBI" id="CHEBI:456216"/>
        <dbReference type="EC" id="5.6.2.4"/>
    </reaction>
</comment>
<dbReference type="Gene3D" id="3.40.50.300">
    <property type="entry name" value="P-loop containing nucleotide triphosphate hydrolases"/>
    <property type="match status" value="2"/>
</dbReference>
<dbReference type="PANTHER" id="PTHR11070:SF2">
    <property type="entry name" value="ATP-DEPENDENT DNA HELICASE SRS2"/>
    <property type="match status" value="1"/>
</dbReference>
<evidence type="ECO:0000256" key="7">
    <source>
        <dbReference type="ARBA" id="ARBA00023235"/>
    </source>
</evidence>
<dbReference type="GO" id="GO:0005524">
    <property type="term" value="F:ATP binding"/>
    <property type="evidence" value="ECO:0007669"/>
    <property type="project" value="UniProtKB-UniRule"/>
</dbReference>
<dbReference type="PANTHER" id="PTHR11070">
    <property type="entry name" value="UVRD / RECB / PCRA DNA HELICASE FAMILY MEMBER"/>
    <property type="match status" value="1"/>
</dbReference>
<evidence type="ECO:0000259" key="13">
    <source>
        <dbReference type="PROSITE" id="PS51198"/>
    </source>
</evidence>
<accession>A0A5M6D8T5</accession>
<dbReference type="Proteomes" id="UP000323426">
    <property type="component" value="Unassembled WGS sequence"/>
</dbReference>
<comment type="similarity">
    <text evidence="1">Belongs to the helicase family. UvrD subfamily.</text>
</comment>
<evidence type="ECO:0000313" key="15">
    <source>
        <dbReference type="Proteomes" id="UP000323426"/>
    </source>
</evidence>
<dbReference type="Pfam" id="PF13361">
    <property type="entry name" value="UvrD_C"/>
    <property type="match status" value="1"/>
</dbReference>
<sequence length="871" mass="100785">MSEKDIRYYWNLKGFKPNPKQEKAILHVKGPLFLTAGPGSGKTRVILWRTVNLIVFHQVDPKKIFLATFTDKAAHQLKEGLRSLLGLITNETGQPYDISRMAIGTVHSICQDILVDRNRVFSPDGVRSKAPVLLDSLGQYFKIYRRSFWRELLNAGGYLYSDNIEDDEEAAQREINMYFSGSDFYSRHEAATNIISIFNRFSEENLNPSAHQPDDEILRRILKMYAFYCNSHIGEKIDTVDFSLLQQRAFNKIKSFNGSKDAYDYIIIDEYQDTNSIQEQIYFEIARKCKNICVVGDDDQALYRFRGATVENLVEFEERSKKYLNEIPTRIDLDTNYRSKKKIVNFYTDFIEQTNWAKRDGKGSYRVADKDIQPFNQEDFSAIVTTIKIEKINVFEKVAQFVFDLKANGKIEDYNQVAFLFPSLSYRGLKNGAVAEFETALNNKGIQIFAPRAGRFLEIPEAIEIFGLLFHILERPSHQGPASGGLKDYRQWQLNAMYRAEQLMAHDSLLKEYVSDRQEEIKMVKADYEALMKVIDKKKWKLENALNLDMIRDLASASGLSQTAKATLQKRAFLELLKKKQQAKQPVSLNYVVNRVTSVDWSILDLFYQLCGFKHFQKMYELAEEGIDEGPVCNLGLITQYLARFMEEYTPIITASFLSDKKFANTFVGSYLYAIYRLGESEYEDADDPFPKGRVPFLTIHQSKGLEFPYVVLGNLNKIDRPADKKEIIIRELLQKEGEPLDRISHFDNMRMFYVALSRAQQMTILPQWKGQQRSQAFKNMFAQNVYPVIESLNVAELPPSKLDNDDLGKSYSYTADYLSYQQCPRKYMTFNKYGFIPSRSQTMFFGSLVHQTIEDLHHLLISEKKKKQEA</sequence>
<evidence type="ECO:0000256" key="10">
    <source>
        <dbReference type="ARBA" id="ARBA00034923"/>
    </source>
</evidence>
<keyword evidence="7" id="KW-0413">Isomerase</keyword>
<evidence type="ECO:0000256" key="1">
    <source>
        <dbReference type="ARBA" id="ARBA00009922"/>
    </source>
</evidence>
<name>A0A5M6D8T5_9BACT</name>
<gene>
    <name evidence="14" type="ORF">F0145_19050</name>
</gene>
<dbReference type="InterPro" id="IPR000212">
    <property type="entry name" value="DNA_helicase_UvrD/REP"/>
</dbReference>
<reference evidence="14 15" key="1">
    <citation type="submission" date="2019-09" db="EMBL/GenBank/DDBJ databases">
        <title>Genome sequence and assembly of Adhaeribacter sp.</title>
        <authorList>
            <person name="Chhetri G."/>
        </authorList>
    </citation>
    <scope>NUCLEOTIDE SEQUENCE [LARGE SCALE GENOMIC DNA]</scope>
    <source>
        <strain evidence="14 15">DK36</strain>
    </source>
</reference>
<evidence type="ECO:0000256" key="6">
    <source>
        <dbReference type="ARBA" id="ARBA00023125"/>
    </source>
</evidence>
<dbReference type="SUPFAM" id="SSF52540">
    <property type="entry name" value="P-loop containing nucleoside triphosphate hydrolases"/>
    <property type="match status" value="1"/>
</dbReference>
<dbReference type="GO" id="GO:0033202">
    <property type="term" value="C:DNA helicase complex"/>
    <property type="evidence" value="ECO:0007669"/>
    <property type="project" value="TreeGrafter"/>
</dbReference>